<accession>A0AAD9RV72</accession>
<dbReference type="Proteomes" id="UP001258017">
    <property type="component" value="Unassembled WGS sequence"/>
</dbReference>
<keyword evidence="1" id="KW-0732">Signal</keyword>
<reference evidence="2" key="1">
    <citation type="submission" date="2021-08" db="EMBL/GenBank/DDBJ databases">
        <authorList>
            <person name="Misof B."/>
            <person name="Oliver O."/>
            <person name="Podsiadlowski L."/>
            <person name="Donath A."/>
            <person name="Peters R."/>
            <person name="Mayer C."/>
            <person name="Rust J."/>
            <person name="Gunkel S."/>
            <person name="Lesny P."/>
            <person name="Martin S."/>
            <person name="Oeyen J.P."/>
            <person name="Petersen M."/>
            <person name="Panagiotis P."/>
            <person name="Wilbrandt J."/>
            <person name="Tanja T."/>
        </authorList>
    </citation>
    <scope>NUCLEOTIDE SEQUENCE</scope>
    <source>
        <strain evidence="2">GBR_01_08_01A</strain>
        <tissue evidence="2">Thorax + abdomen</tissue>
    </source>
</reference>
<proteinExistence type="predicted"/>
<gene>
    <name evidence="2" type="ORF">KPH14_010738</name>
</gene>
<feature type="signal peptide" evidence="1">
    <location>
        <begin position="1"/>
        <end position="32"/>
    </location>
</feature>
<name>A0AAD9RV72_9HYME</name>
<comment type="caution">
    <text evidence="2">The sequence shown here is derived from an EMBL/GenBank/DDBJ whole genome shotgun (WGS) entry which is preliminary data.</text>
</comment>
<organism evidence="2 3">
    <name type="scientific">Odynerus spinipes</name>
    <dbReference type="NCBI Taxonomy" id="1348599"/>
    <lineage>
        <taxon>Eukaryota</taxon>
        <taxon>Metazoa</taxon>
        <taxon>Ecdysozoa</taxon>
        <taxon>Arthropoda</taxon>
        <taxon>Hexapoda</taxon>
        <taxon>Insecta</taxon>
        <taxon>Pterygota</taxon>
        <taxon>Neoptera</taxon>
        <taxon>Endopterygota</taxon>
        <taxon>Hymenoptera</taxon>
        <taxon>Apocrita</taxon>
        <taxon>Aculeata</taxon>
        <taxon>Vespoidea</taxon>
        <taxon>Vespidae</taxon>
        <taxon>Eumeninae</taxon>
        <taxon>Odynerus</taxon>
    </lineage>
</organism>
<sequence>MSLVTWSFFKASPIRIATLHFLLLANFSTAGSAPSKVRKSWMGNRQSISYISVENPEFVHLHWHSAGKSFGLEEG</sequence>
<feature type="chain" id="PRO_5042109746" evidence="1">
    <location>
        <begin position="33"/>
        <end position="75"/>
    </location>
</feature>
<evidence type="ECO:0000313" key="3">
    <source>
        <dbReference type="Proteomes" id="UP001258017"/>
    </source>
</evidence>
<keyword evidence="3" id="KW-1185">Reference proteome</keyword>
<evidence type="ECO:0000313" key="2">
    <source>
        <dbReference type="EMBL" id="KAK2586466.1"/>
    </source>
</evidence>
<dbReference type="AlphaFoldDB" id="A0AAD9RV72"/>
<reference evidence="2" key="2">
    <citation type="journal article" date="2023" name="Commun. Biol.">
        <title>Intrasexual cuticular hydrocarbon dimorphism in a wasp sheds light on hydrocarbon biosynthesis genes in Hymenoptera.</title>
        <authorList>
            <person name="Moris V.C."/>
            <person name="Podsiadlowski L."/>
            <person name="Martin S."/>
            <person name="Oeyen J.P."/>
            <person name="Donath A."/>
            <person name="Petersen M."/>
            <person name="Wilbrandt J."/>
            <person name="Misof B."/>
            <person name="Liedtke D."/>
            <person name="Thamm M."/>
            <person name="Scheiner R."/>
            <person name="Schmitt T."/>
            <person name="Niehuis O."/>
        </authorList>
    </citation>
    <scope>NUCLEOTIDE SEQUENCE</scope>
    <source>
        <strain evidence="2">GBR_01_08_01A</strain>
    </source>
</reference>
<protein>
    <submittedName>
        <fullName evidence="2">Uncharacterized protein</fullName>
    </submittedName>
</protein>
<evidence type="ECO:0000256" key="1">
    <source>
        <dbReference type="SAM" id="SignalP"/>
    </source>
</evidence>
<dbReference type="EMBL" id="JAIFRP010000013">
    <property type="protein sequence ID" value="KAK2586466.1"/>
    <property type="molecule type" value="Genomic_DNA"/>
</dbReference>